<protein>
    <submittedName>
        <fullName evidence="4">Luciferase-like monooxygenase</fullName>
    </submittedName>
</protein>
<dbReference type="PANTHER" id="PTHR43244:SF1">
    <property type="entry name" value="5,10-METHYLENETETRAHYDROMETHANOPTERIN REDUCTASE"/>
    <property type="match status" value="1"/>
</dbReference>
<feature type="region of interest" description="Disordered" evidence="2">
    <location>
        <begin position="1"/>
        <end position="20"/>
    </location>
</feature>
<dbReference type="InterPro" id="IPR050564">
    <property type="entry name" value="F420-G6PD/mer"/>
</dbReference>
<evidence type="ECO:0000313" key="4">
    <source>
        <dbReference type="EMBL" id="TQN38019.1"/>
    </source>
</evidence>
<accession>A0A543P1R6</accession>
<keyword evidence="5" id="KW-1185">Reference proteome</keyword>
<keyword evidence="4" id="KW-0503">Monooxygenase</keyword>
<dbReference type="PANTHER" id="PTHR43244">
    <property type="match status" value="1"/>
</dbReference>
<dbReference type="InterPro" id="IPR036661">
    <property type="entry name" value="Luciferase-like_sf"/>
</dbReference>
<dbReference type="Proteomes" id="UP000319865">
    <property type="component" value="Unassembled WGS sequence"/>
</dbReference>
<evidence type="ECO:0000313" key="5">
    <source>
        <dbReference type="Proteomes" id="UP000319865"/>
    </source>
</evidence>
<dbReference type="InterPro" id="IPR011251">
    <property type="entry name" value="Luciferase-like_dom"/>
</dbReference>
<dbReference type="SUPFAM" id="SSF51679">
    <property type="entry name" value="Bacterial luciferase-like"/>
    <property type="match status" value="1"/>
</dbReference>
<dbReference type="GO" id="GO:0016705">
    <property type="term" value="F:oxidoreductase activity, acting on paired donors, with incorporation or reduction of molecular oxygen"/>
    <property type="evidence" value="ECO:0007669"/>
    <property type="project" value="InterPro"/>
</dbReference>
<evidence type="ECO:0000256" key="2">
    <source>
        <dbReference type="SAM" id="MobiDB-lite"/>
    </source>
</evidence>
<dbReference type="EMBL" id="VFQE01000002">
    <property type="protein sequence ID" value="TQN38019.1"/>
    <property type="molecule type" value="Genomic_DNA"/>
</dbReference>
<evidence type="ECO:0000259" key="3">
    <source>
        <dbReference type="Pfam" id="PF00296"/>
    </source>
</evidence>
<sequence length="270" mass="28974">MRVGMILPRHEPGGGPLTSTSLAEGARRIERTGFDGAWVFDALNRGFVLPDPLTALAVAGTVTERIELGTCILQLGIRQPVEVAHRVMTTHLICGDRLSLGVGAGSTRNDFLACGASYEDRFTTFAGSVDLLRRIFRGEPPEGIDLTPWPATAGGPRVLIGAWAGSGWIRRAAEEFDGWICSAAKGGRLAEGIAHYRAAGGQRAMVTNITVDLDGPEEPPAEGVPFSLECGPRQARERLGRLQDLGFDDVILRTAEHTDRNLEAIRALVP</sequence>
<dbReference type="OrthoDB" id="3570112at2"/>
<evidence type="ECO:0000256" key="1">
    <source>
        <dbReference type="ARBA" id="ARBA00023002"/>
    </source>
</evidence>
<gene>
    <name evidence="4" type="ORF">FHU33_4699</name>
</gene>
<dbReference type="Gene3D" id="3.20.20.30">
    <property type="entry name" value="Luciferase-like domain"/>
    <property type="match status" value="1"/>
</dbReference>
<dbReference type="AlphaFoldDB" id="A0A543P1R6"/>
<dbReference type="GO" id="GO:0004497">
    <property type="term" value="F:monooxygenase activity"/>
    <property type="evidence" value="ECO:0007669"/>
    <property type="project" value="UniProtKB-KW"/>
</dbReference>
<comment type="caution">
    <text evidence="4">The sequence shown here is derived from an EMBL/GenBank/DDBJ whole genome shotgun (WGS) entry which is preliminary data.</text>
</comment>
<organism evidence="4 5">
    <name type="scientific">Blastococcus colisei</name>
    <dbReference type="NCBI Taxonomy" id="1564162"/>
    <lineage>
        <taxon>Bacteria</taxon>
        <taxon>Bacillati</taxon>
        <taxon>Actinomycetota</taxon>
        <taxon>Actinomycetes</taxon>
        <taxon>Geodermatophilales</taxon>
        <taxon>Geodermatophilaceae</taxon>
        <taxon>Blastococcus</taxon>
    </lineage>
</organism>
<keyword evidence="1" id="KW-0560">Oxidoreductase</keyword>
<reference evidence="4 5" key="1">
    <citation type="submission" date="2019-06" db="EMBL/GenBank/DDBJ databases">
        <title>Sequencing the genomes of 1000 actinobacteria strains.</title>
        <authorList>
            <person name="Klenk H.-P."/>
        </authorList>
    </citation>
    <scope>NUCLEOTIDE SEQUENCE [LARGE SCALE GENOMIC DNA]</scope>
    <source>
        <strain evidence="4 5">DSM 46837</strain>
    </source>
</reference>
<dbReference type="RefSeq" id="WP_142027909.1">
    <property type="nucleotide sequence ID" value="NZ_VFQE01000002.1"/>
</dbReference>
<dbReference type="Pfam" id="PF00296">
    <property type="entry name" value="Bac_luciferase"/>
    <property type="match status" value="1"/>
</dbReference>
<feature type="domain" description="Luciferase-like" evidence="3">
    <location>
        <begin position="1"/>
        <end position="199"/>
    </location>
</feature>
<proteinExistence type="predicted"/>
<name>A0A543P1R6_9ACTN</name>